<organism evidence="4 5">
    <name type="scientific">Paenibacillus wenxiniae</name>
    <dbReference type="NCBI Taxonomy" id="1636843"/>
    <lineage>
        <taxon>Bacteria</taxon>
        <taxon>Bacillati</taxon>
        <taxon>Bacillota</taxon>
        <taxon>Bacilli</taxon>
        <taxon>Bacillales</taxon>
        <taxon>Paenibacillaceae</taxon>
        <taxon>Paenibacillus</taxon>
    </lineage>
</organism>
<keyword evidence="3" id="KW-0859">Xylose metabolism</keyword>
<dbReference type="Proteomes" id="UP001597233">
    <property type="component" value="Unassembled WGS sequence"/>
</dbReference>
<dbReference type="Pfam" id="PF00480">
    <property type="entry name" value="ROK"/>
    <property type="match status" value="1"/>
</dbReference>
<dbReference type="CDD" id="cd23763">
    <property type="entry name" value="ASKHA_ATPase_ROK"/>
    <property type="match status" value="1"/>
</dbReference>
<dbReference type="PANTHER" id="PTHR18964">
    <property type="entry name" value="ROK (REPRESSOR, ORF, KINASE) FAMILY"/>
    <property type="match status" value="1"/>
</dbReference>
<proteinExistence type="inferred from homology"/>
<keyword evidence="3" id="KW-0119">Carbohydrate metabolism</keyword>
<dbReference type="InterPro" id="IPR036390">
    <property type="entry name" value="WH_DNA-bd_sf"/>
</dbReference>
<dbReference type="InterPro" id="IPR043129">
    <property type="entry name" value="ATPase_NBD"/>
</dbReference>
<gene>
    <name evidence="4" type="ORF">ACFSC9_11715</name>
</gene>
<dbReference type="PANTHER" id="PTHR18964:SF149">
    <property type="entry name" value="BIFUNCTIONAL UDP-N-ACETYLGLUCOSAMINE 2-EPIMERASE_N-ACETYLMANNOSAMINE KINASE"/>
    <property type="match status" value="1"/>
</dbReference>
<dbReference type="SUPFAM" id="SSF46785">
    <property type="entry name" value="Winged helix' DNA-binding domain"/>
    <property type="match status" value="1"/>
</dbReference>
<dbReference type="InterPro" id="IPR036388">
    <property type="entry name" value="WH-like_DNA-bd_sf"/>
</dbReference>
<comment type="function">
    <text evidence="1">Transcriptional repressor of xylose-utilizing enzymes.</text>
</comment>
<evidence type="ECO:0000313" key="4">
    <source>
        <dbReference type="EMBL" id="MFD1886190.1"/>
    </source>
</evidence>
<reference evidence="5" key="1">
    <citation type="journal article" date="2019" name="Int. J. Syst. Evol. Microbiol.">
        <title>The Global Catalogue of Microorganisms (GCM) 10K type strain sequencing project: providing services to taxonomists for standard genome sequencing and annotation.</title>
        <authorList>
            <consortium name="The Broad Institute Genomics Platform"/>
            <consortium name="The Broad Institute Genome Sequencing Center for Infectious Disease"/>
            <person name="Wu L."/>
            <person name="Ma J."/>
        </authorList>
    </citation>
    <scope>NUCLEOTIDE SEQUENCE [LARGE SCALE GENOMIC DNA]</scope>
    <source>
        <strain evidence="5">CCUG 54950</strain>
    </source>
</reference>
<evidence type="ECO:0000256" key="1">
    <source>
        <dbReference type="ARBA" id="ARBA00002486"/>
    </source>
</evidence>
<evidence type="ECO:0000313" key="5">
    <source>
        <dbReference type="Proteomes" id="UP001597233"/>
    </source>
</evidence>
<dbReference type="Gene3D" id="1.10.10.10">
    <property type="entry name" value="Winged helix-like DNA-binding domain superfamily/Winged helix DNA-binding domain"/>
    <property type="match status" value="1"/>
</dbReference>
<sequence length="333" mass="37749">MKTANANMMKQMNLHHVRQVMKQVETATKPQLAGLTKLSVVTINSLVRELHKRGEIFEDALVPSNGGRPALTYRYNYDFSLGLVIYMKDCGGKFMLSSVVINLENRVLSKREQIVSSFKQDTLDQLMDECIAAYPAIQAIGIGVPGQVVDGEIMTSSHRELEGVRMIEQIGQRFNLPVFLENDVNAAVYGYHTNHKLDPDHTVTGLYFPDRYPPGMGIHQEGRLIRGKSGMAGEIKFLPFDIDWYTESNSERLADAIGWIIQSVNSILAPEHMVIYQNSVAEGAWRQALERYQARYPSPVYPDIFQKHNFEDDFETGMRWLTLQALQPATSYE</sequence>
<comment type="similarity">
    <text evidence="2">Belongs to the ROK (NagC/XylR) family.</text>
</comment>
<keyword evidence="5" id="KW-1185">Reference proteome</keyword>
<comment type="caution">
    <text evidence="4">The sequence shown here is derived from an EMBL/GenBank/DDBJ whole genome shotgun (WGS) entry which is preliminary data.</text>
</comment>
<dbReference type="RefSeq" id="WP_347323467.1">
    <property type="nucleotide sequence ID" value="NZ_JBCGUH010000001.1"/>
</dbReference>
<protein>
    <submittedName>
        <fullName evidence="4">ROK family protein</fullName>
    </submittedName>
</protein>
<evidence type="ECO:0000256" key="3">
    <source>
        <dbReference type="ARBA" id="ARBA00022629"/>
    </source>
</evidence>
<accession>A0ABW4RJI7</accession>
<dbReference type="Gene3D" id="3.30.420.40">
    <property type="match status" value="2"/>
</dbReference>
<dbReference type="EMBL" id="JBHUEH010000014">
    <property type="protein sequence ID" value="MFD1886190.1"/>
    <property type="molecule type" value="Genomic_DNA"/>
</dbReference>
<evidence type="ECO:0000256" key="2">
    <source>
        <dbReference type="ARBA" id="ARBA00006479"/>
    </source>
</evidence>
<name>A0ABW4RJI7_9BACL</name>
<dbReference type="SUPFAM" id="SSF53067">
    <property type="entry name" value="Actin-like ATPase domain"/>
    <property type="match status" value="1"/>
</dbReference>
<dbReference type="InterPro" id="IPR000600">
    <property type="entry name" value="ROK"/>
</dbReference>